<keyword evidence="1" id="KW-0472">Membrane</keyword>
<evidence type="ECO:0000256" key="1">
    <source>
        <dbReference type="SAM" id="Phobius"/>
    </source>
</evidence>
<name>A0ABT5CGD9_9BACT</name>
<evidence type="ECO:0000313" key="4">
    <source>
        <dbReference type="Proteomes" id="UP001217485"/>
    </source>
</evidence>
<dbReference type="InterPro" id="IPR003594">
    <property type="entry name" value="HATPase_dom"/>
</dbReference>
<keyword evidence="1" id="KW-0812">Transmembrane</keyword>
<dbReference type="PANTHER" id="PTHR34220">
    <property type="entry name" value="SENSOR HISTIDINE KINASE YPDA"/>
    <property type="match status" value="1"/>
</dbReference>
<dbReference type="GO" id="GO:0016301">
    <property type="term" value="F:kinase activity"/>
    <property type="evidence" value="ECO:0007669"/>
    <property type="project" value="UniProtKB-KW"/>
</dbReference>
<sequence>MAQEPASEGKAHVGKAVVITTAVLWLLGWIDQGSFEPWHGLGIAVWVAAVLGALTLVARRIGPQRAPIWRQLVVLAFTAGIASSIANTFFFLVATALPEVFPEGPRRPLVATAVVGFFDGDALFGFWALLIELPRQIGAERRLEHERRALRQEVELAHIRAALEPHFVLNTLNTIAGLVTEEPAEARTLIATLGDLLRDIMQGSRRSHHTVREEVSWLRGFARILESRHFGRLAFEWDVDASVEDCVLPVMLLQPLLENAVHHGALRRRERGRVVLQITGEAGHLRCAVEDEGPGFDLAAVPPEGRGLALVRRRVALESADASLRIDSKPGRTRLEVTLPRRTA</sequence>
<keyword evidence="3" id="KW-0808">Transferase</keyword>
<dbReference type="SUPFAM" id="SSF55874">
    <property type="entry name" value="ATPase domain of HSP90 chaperone/DNA topoisomerase II/histidine kinase"/>
    <property type="match status" value="1"/>
</dbReference>
<feature type="transmembrane region" description="Helical" evidence="1">
    <location>
        <begin position="42"/>
        <end position="61"/>
    </location>
</feature>
<organism evidence="3 4">
    <name type="scientific">Sorangium atrum</name>
    <dbReference type="NCBI Taxonomy" id="2995308"/>
    <lineage>
        <taxon>Bacteria</taxon>
        <taxon>Pseudomonadati</taxon>
        <taxon>Myxococcota</taxon>
        <taxon>Polyangia</taxon>
        <taxon>Polyangiales</taxon>
        <taxon>Polyangiaceae</taxon>
        <taxon>Sorangium</taxon>
    </lineage>
</organism>
<evidence type="ECO:0000313" key="3">
    <source>
        <dbReference type="EMBL" id="MDC0685496.1"/>
    </source>
</evidence>
<dbReference type="Pfam" id="PF02518">
    <property type="entry name" value="HATPase_c"/>
    <property type="match status" value="1"/>
</dbReference>
<keyword evidence="3" id="KW-0418">Kinase</keyword>
<gene>
    <name evidence="3" type="ORF">POL72_47765</name>
</gene>
<keyword evidence="1" id="KW-1133">Transmembrane helix</keyword>
<feature type="transmembrane region" description="Helical" evidence="1">
    <location>
        <begin position="109"/>
        <end position="131"/>
    </location>
</feature>
<protein>
    <submittedName>
        <fullName evidence="3">Histidine kinase</fullName>
    </submittedName>
</protein>
<evidence type="ECO:0000259" key="2">
    <source>
        <dbReference type="PROSITE" id="PS50109"/>
    </source>
</evidence>
<comment type="caution">
    <text evidence="3">The sequence shown here is derived from an EMBL/GenBank/DDBJ whole genome shotgun (WGS) entry which is preliminary data.</text>
</comment>
<dbReference type="Gene3D" id="3.30.565.10">
    <property type="entry name" value="Histidine kinase-like ATPase, C-terminal domain"/>
    <property type="match status" value="1"/>
</dbReference>
<dbReference type="EMBL" id="JAQNDK010000006">
    <property type="protein sequence ID" value="MDC0685496.1"/>
    <property type="molecule type" value="Genomic_DNA"/>
</dbReference>
<feature type="domain" description="Histidine kinase" evidence="2">
    <location>
        <begin position="252"/>
        <end position="343"/>
    </location>
</feature>
<dbReference type="SMART" id="SM00387">
    <property type="entry name" value="HATPase_c"/>
    <property type="match status" value="1"/>
</dbReference>
<dbReference type="InterPro" id="IPR036890">
    <property type="entry name" value="HATPase_C_sf"/>
</dbReference>
<dbReference type="InterPro" id="IPR005467">
    <property type="entry name" value="His_kinase_dom"/>
</dbReference>
<reference evidence="3 4" key="1">
    <citation type="submission" date="2023-01" db="EMBL/GenBank/DDBJ databases">
        <title>Minimal conservation of predation-associated metabolite biosynthetic gene clusters underscores biosynthetic potential of Myxococcota including descriptions for ten novel species: Archangium lansinium sp. nov., Myxococcus landrumus sp. nov., Nannocystis bai.</title>
        <authorList>
            <person name="Ahearne A."/>
            <person name="Stevens C."/>
            <person name="Dowd S."/>
        </authorList>
    </citation>
    <scope>NUCLEOTIDE SEQUENCE [LARGE SCALE GENOMIC DNA]</scope>
    <source>
        <strain evidence="3 4">WIWO2</strain>
    </source>
</reference>
<dbReference type="PANTHER" id="PTHR34220:SF7">
    <property type="entry name" value="SENSOR HISTIDINE KINASE YPDA"/>
    <property type="match status" value="1"/>
</dbReference>
<dbReference type="InterPro" id="IPR050640">
    <property type="entry name" value="Bact_2-comp_sensor_kinase"/>
</dbReference>
<dbReference type="Pfam" id="PF06580">
    <property type="entry name" value="His_kinase"/>
    <property type="match status" value="1"/>
</dbReference>
<dbReference type="InterPro" id="IPR010559">
    <property type="entry name" value="Sig_transdc_His_kin_internal"/>
</dbReference>
<feature type="transmembrane region" description="Helical" evidence="1">
    <location>
        <begin position="73"/>
        <end position="97"/>
    </location>
</feature>
<accession>A0ABT5CGD9</accession>
<dbReference type="Proteomes" id="UP001217485">
    <property type="component" value="Unassembled WGS sequence"/>
</dbReference>
<dbReference type="PROSITE" id="PS50109">
    <property type="entry name" value="HIS_KIN"/>
    <property type="match status" value="1"/>
</dbReference>
<proteinExistence type="predicted"/>
<keyword evidence="4" id="KW-1185">Reference proteome</keyword>
<dbReference type="RefSeq" id="WP_272103809.1">
    <property type="nucleotide sequence ID" value="NZ_JAQNDK010000006.1"/>
</dbReference>
<feature type="transmembrane region" description="Helical" evidence="1">
    <location>
        <begin position="12"/>
        <end position="30"/>
    </location>
</feature>